<dbReference type="InterPro" id="IPR038717">
    <property type="entry name" value="Tc1-like_DDE_dom"/>
</dbReference>
<evidence type="ECO:0000256" key="2">
    <source>
        <dbReference type="ARBA" id="ARBA00015350"/>
    </source>
</evidence>
<accession>A0ABN9MLM1</accession>
<organism evidence="8 9">
    <name type="scientific">Ranitomeya imitator</name>
    <name type="common">mimic poison frog</name>
    <dbReference type="NCBI Taxonomy" id="111125"/>
    <lineage>
        <taxon>Eukaryota</taxon>
        <taxon>Metazoa</taxon>
        <taxon>Chordata</taxon>
        <taxon>Craniata</taxon>
        <taxon>Vertebrata</taxon>
        <taxon>Euteleostomi</taxon>
        <taxon>Amphibia</taxon>
        <taxon>Batrachia</taxon>
        <taxon>Anura</taxon>
        <taxon>Neobatrachia</taxon>
        <taxon>Hyloidea</taxon>
        <taxon>Dendrobatidae</taxon>
        <taxon>Dendrobatinae</taxon>
        <taxon>Ranitomeya</taxon>
    </lineage>
</organism>
<dbReference type="PRINTS" id="PR00867">
    <property type="entry name" value="DNAPOLG"/>
</dbReference>
<dbReference type="InterPro" id="IPR019760">
    <property type="entry name" value="DNA-dir_DNA_pol_A_CS"/>
</dbReference>
<evidence type="ECO:0000313" key="9">
    <source>
        <dbReference type="Proteomes" id="UP001176940"/>
    </source>
</evidence>
<sequence length="551" mass="61854">MRRPNVPTHVVKIVHNDNARPHVAGMCQQFLQDEGIEAMDWPAHSPDLNPIEHIWDIMSRTIHQRHIAPQTVRELADAFTPGPLPSASRTVTAGRKVKAEHSGCAFTFTLRPAVTVREAETARDVTDTRCNYPMFTLVTQGPRHRWSLESCLCDSSPATTLRFTYDHGQVVSLVVITDRIGSELKAMVQTPPGYHMIGADVDSQELWIAAILGEAHFAGIHGCTAFGWMTLQGKKSSGTDLHSKTASTVGISREHAKVFNYGRIYGAGQPFAERLLMQFNHRLTQEEAAEKAKQMYAATKGVRRYILSEDAEWLVEQLGISVERGEENSVSLQDVRNIQKYASANSRRKWNLINRKIWTGGTESQMFNKLEGIAMSPSPSTPVLGCRISRALEPAAVKGEFITSRVNWVVQSSAVDYLHLMLVAMKWLFEEYDIDGRFCISIHDEVRYLVRSEDRYRAALALQITNLLTRTMGCPRPVPEWETDTMDQTPCSNCLEMRFHCLQGLSAQARICGILRVNVVVLRECVQTGASRSLENLFCRRLVPNGPRSPH</sequence>
<dbReference type="Gene3D" id="3.30.420.10">
    <property type="entry name" value="Ribonuclease H-like superfamily/Ribonuclease H"/>
    <property type="match status" value="1"/>
</dbReference>
<keyword evidence="9" id="KW-1185">Reference proteome</keyword>
<dbReference type="InterPro" id="IPR002297">
    <property type="entry name" value="DNA-dir_DNA_pol_A_mt"/>
</dbReference>
<protein>
    <recommendedName>
        <fullName evidence="2">DNA polymerase subunit gamma-1</fullName>
        <ecNumber evidence="1">2.7.7.7</ecNumber>
    </recommendedName>
    <alternativeName>
        <fullName evidence="6">Mitochondrial DNA polymerase catalytic subunit</fullName>
    </alternativeName>
</protein>
<evidence type="ECO:0000313" key="8">
    <source>
        <dbReference type="EMBL" id="CAJ0966516.1"/>
    </source>
</evidence>
<dbReference type="PANTHER" id="PTHR10267">
    <property type="entry name" value="DNA POLYMERASE SUBUNIT GAMMA-1"/>
    <property type="match status" value="1"/>
</dbReference>
<evidence type="ECO:0000256" key="6">
    <source>
        <dbReference type="ARBA" id="ARBA00031966"/>
    </source>
</evidence>
<keyword evidence="3" id="KW-0808">Transferase</keyword>
<evidence type="ECO:0000259" key="7">
    <source>
        <dbReference type="SMART" id="SM00482"/>
    </source>
</evidence>
<dbReference type="EC" id="2.7.7.7" evidence="1"/>
<dbReference type="InterPro" id="IPR001098">
    <property type="entry name" value="DNA-dir_DNA_pol_A_palm_dom"/>
</dbReference>
<keyword evidence="5" id="KW-0239">DNA-directed DNA polymerase</keyword>
<keyword evidence="4" id="KW-0548">Nucleotidyltransferase</keyword>
<name>A0ABN9MLM1_9NEOB</name>
<comment type="caution">
    <text evidence="8">The sequence shown here is derived from an EMBL/GenBank/DDBJ whole genome shotgun (WGS) entry which is preliminary data.</text>
</comment>
<evidence type="ECO:0000256" key="4">
    <source>
        <dbReference type="ARBA" id="ARBA00022695"/>
    </source>
</evidence>
<evidence type="ECO:0000256" key="1">
    <source>
        <dbReference type="ARBA" id="ARBA00012417"/>
    </source>
</evidence>
<dbReference type="SUPFAM" id="SSF56672">
    <property type="entry name" value="DNA/RNA polymerases"/>
    <property type="match status" value="1"/>
</dbReference>
<evidence type="ECO:0000256" key="5">
    <source>
        <dbReference type="ARBA" id="ARBA00022932"/>
    </source>
</evidence>
<gene>
    <name evidence="8" type="ORF">RIMI_LOCUS21395060</name>
</gene>
<reference evidence="8" key="1">
    <citation type="submission" date="2023-07" db="EMBL/GenBank/DDBJ databases">
        <authorList>
            <person name="Stuckert A."/>
        </authorList>
    </citation>
    <scope>NUCLEOTIDE SEQUENCE</scope>
</reference>
<dbReference type="Pfam" id="PF13358">
    <property type="entry name" value="DDE_3"/>
    <property type="match status" value="1"/>
</dbReference>
<dbReference type="Pfam" id="PF00476">
    <property type="entry name" value="DNA_pol_A"/>
    <property type="match status" value="1"/>
</dbReference>
<dbReference type="EMBL" id="CAUEEQ010075273">
    <property type="protein sequence ID" value="CAJ0966516.1"/>
    <property type="molecule type" value="Genomic_DNA"/>
</dbReference>
<proteinExistence type="predicted"/>
<evidence type="ECO:0000256" key="3">
    <source>
        <dbReference type="ARBA" id="ARBA00022679"/>
    </source>
</evidence>
<dbReference type="InterPro" id="IPR036397">
    <property type="entry name" value="RNaseH_sf"/>
</dbReference>
<dbReference type="InterPro" id="IPR043502">
    <property type="entry name" value="DNA/RNA_pol_sf"/>
</dbReference>
<dbReference type="Gene3D" id="3.30.70.370">
    <property type="match status" value="1"/>
</dbReference>
<dbReference type="PROSITE" id="PS00447">
    <property type="entry name" value="DNA_POLYMERASE_A"/>
    <property type="match status" value="1"/>
</dbReference>
<dbReference type="Gene3D" id="1.10.150.20">
    <property type="entry name" value="5' to 3' exonuclease, C-terminal subdomain"/>
    <property type="match status" value="1"/>
</dbReference>
<dbReference type="SMART" id="SM00482">
    <property type="entry name" value="POLAc"/>
    <property type="match status" value="1"/>
</dbReference>
<feature type="domain" description="DNA-directed DNA polymerase family A palm" evidence="7">
    <location>
        <begin position="181"/>
        <end position="454"/>
    </location>
</feature>
<dbReference type="PANTHER" id="PTHR10267:SF0">
    <property type="entry name" value="DNA POLYMERASE SUBUNIT GAMMA-1"/>
    <property type="match status" value="1"/>
</dbReference>
<dbReference type="Proteomes" id="UP001176940">
    <property type="component" value="Unassembled WGS sequence"/>
</dbReference>